<proteinExistence type="predicted"/>
<reference evidence="2" key="1">
    <citation type="journal article" date="2024" name="Proc. Natl. Acad. Sci. U.S.A.">
        <title>Extraordinary preservation of gene collinearity over three hundred million years revealed in homosporous lycophytes.</title>
        <authorList>
            <person name="Li C."/>
            <person name="Wickell D."/>
            <person name="Kuo L.Y."/>
            <person name="Chen X."/>
            <person name="Nie B."/>
            <person name="Liao X."/>
            <person name="Peng D."/>
            <person name="Ji J."/>
            <person name="Jenkins J."/>
            <person name="Williams M."/>
            <person name="Shu S."/>
            <person name="Plott C."/>
            <person name="Barry K."/>
            <person name="Rajasekar S."/>
            <person name="Grimwood J."/>
            <person name="Han X."/>
            <person name="Sun S."/>
            <person name="Hou Z."/>
            <person name="He W."/>
            <person name="Dai G."/>
            <person name="Sun C."/>
            <person name="Schmutz J."/>
            <person name="Leebens-Mack J.H."/>
            <person name="Li F.W."/>
            <person name="Wang L."/>
        </authorList>
    </citation>
    <scope>NUCLEOTIDE SEQUENCE [LARGE SCALE GENOMIC DNA]</scope>
    <source>
        <strain evidence="2">cv. PW_Plant_1</strain>
    </source>
</reference>
<protein>
    <submittedName>
        <fullName evidence="1">Uncharacterized protein</fullName>
    </submittedName>
</protein>
<dbReference type="EMBL" id="CM055102">
    <property type="protein sequence ID" value="KAJ7539603.1"/>
    <property type="molecule type" value="Genomic_DNA"/>
</dbReference>
<keyword evidence="2" id="KW-1185">Reference proteome</keyword>
<gene>
    <name evidence="1" type="ORF">O6H91_11G101200</name>
</gene>
<organism evidence="1 2">
    <name type="scientific">Diphasiastrum complanatum</name>
    <name type="common">Issler's clubmoss</name>
    <name type="synonym">Lycopodium complanatum</name>
    <dbReference type="NCBI Taxonomy" id="34168"/>
    <lineage>
        <taxon>Eukaryota</taxon>
        <taxon>Viridiplantae</taxon>
        <taxon>Streptophyta</taxon>
        <taxon>Embryophyta</taxon>
        <taxon>Tracheophyta</taxon>
        <taxon>Lycopodiopsida</taxon>
        <taxon>Lycopodiales</taxon>
        <taxon>Lycopodiaceae</taxon>
        <taxon>Lycopodioideae</taxon>
        <taxon>Diphasiastrum</taxon>
    </lineage>
</organism>
<sequence length="161" mass="17629">MQERCLYKGVRKRSWGKWVSEIRVPRKRSRIWLGSFPTQEMAARAYDAAVLCLRGPSAVFNFPHALPALSHPLPASPKAIRALALKVAAGAAQSTPNPINQQPPSSHLQEPEQKLSRTPPPQLLLTPHMNSDQTHSKADGNLLTKDAIPAQDLGSLLLPLP</sequence>
<name>A0ACC2CCH7_DIPCM</name>
<accession>A0ACC2CCH7</accession>
<evidence type="ECO:0000313" key="1">
    <source>
        <dbReference type="EMBL" id="KAJ7539603.1"/>
    </source>
</evidence>
<evidence type="ECO:0000313" key="2">
    <source>
        <dbReference type="Proteomes" id="UP001162992"/>
    </source>
</evidence>
<dbReference type="Proteomes" id="UP001162992">
    <property type="component" value="Chromosome 11"/>
</dbReference>
<comment type="caution">
    <text evidence="1">The sequence shown here is derived from an EMBL/GenBank/DDBJ whole genome shotgun (WGS) entry which is preliminary data.</text>
</comment>